<accession>A0AAD2GX09</accession>
<organism evidence="1 2">
    <name type="scientific">Mycena citricolor</name>
    <dbReference type="NCBI Taxonomy" id="2018698"/>
    <lineage>
        <taxon>Eukaryota</taxon>
        <taxon>Fungi</taxon>
        <taxon>Dikarya</taxon>
        <taxon>Basidiomycota</taxon>
        <taxon>Agaricomycotina</taxon>
        <taxon>Agaricomycetes</taxon>
        <taxon>Agaricomycetidae</taxon>
        <taxon>Agaricales</taxon>
        <taxon>Marasmiineae</taxon>
        <taxon>Mycenaceae</taxon>
        <taxon>Mycena</taxon>
    </lineage>
</organism>
<evidence type="ECO:0000313" key="2">
    <source>
        <dbReference type="Proteomes" id="UP001295794"/>
    </source>
</evidence>
<reference evidence="1" key="1">
    <citation type="submission" date="2023-11" db="EMBL/GenBank/DDBJ databases">
        <authorList>
            <person name="De Vega J J."/>
            <person name="De Vega J J."/>
        </authorList>
    </citation>
    <scope>NUCLEOTIDE SEQUENCE</scope>
</reference>
<dbReference type="AlphaFoldDB" id="A0AAD2GX09"/>
<proteinExistence type="predicted"/>
<sequence>MPNPNPGLRPLSPTALALIGDECFALRRSIEDGKLARVVSAPYLSNYIDSAGLHLIKLEGATEDYYESYDLDEDGEMFPPWAWLRRVGAIAEKVYTFNFVPILCGRTCVRPPRRHALLRHTEDGKRTLLKYVGKDKFTREGHIVQRLLSEPLWSDSRNKTPYIQVLDVGRSPALCAALQTFGSSVPHAHKLSSTEDFLSFYEQITEVAIHYQELPMLIPFAGNRVSTLARDRSLRCLFAQCHYGVSSNYTPSMALDGLRLLGFMRDPRSIGDEAAYRRWGLTMEAMRKDSQLDLPPFQELIREMTAVQPTARPAMKIALHGLAEECTRLKGLLACGDLGEMALGSYPVDPVLTT</sequence>
<name>A0AAD2GX09_9AGAR</name>
<keyword evidence="2" id="KW-1185">Reference proteome</keyword>
<dbReference type="EMBL" id="CAVNYO010000081">
    <property type="protein sequence ID" value="CAK5265101.1"/>
    <property type="molecule type" value="Genomic_DNA"/>
</dbReference>
<dbReference type="Proteomes" id="UP001295794">
    <property type="component" value="Unassembled WGS sequence"/>
</dbReference>
<evidence type="ECO:0000313" key="1">
    <source>
        <dbReference type="EMBL" id="CAK5265101.1"/>
    </source>
</evidence>
<protein>
    <submittedName>
        <fullName evidence="1">Uncharacterized protein</fullName>
    </submittedName>
</protein>
<gene>
    <name evidence="1" type="ORF">MYCIT1_LOCUS5835</name>
</gene>
<comment type="caution">
    <text evidence="1">The sequence shown here is derived from an EMBL/GenBank/DDBJ whole genome shotgun (WGS) entry which is preliminary data.</text>
</comment>